<reference evidence="1" key="1">
    <citation type="submission" date="2013-11" db="EMBL/GenBank/DDBJ databases">
        <title>The Genome Sequence of Phytophthora parasitica IAC_01/95.</title>
        <authorList>
            <consortium name="The Broad Institute Genomics Platform"/>
            <person name="Russ C."/>
            <person name="Tyler B."/>
            <person name="Panabieres F."/>
            <person name="Shan W."/>
            <person name="Tripathy S."/>
            <person name="Grunwald N."/>
            <person name="Machado M."/>
            <person name="Johnson C.S."/>
            <person name="Arredondo F."/>
            <person name="Hong C."/>
            <person name="Coffey M."/>
            <person name="Young S.K."/>
            <person name="Zeng Q."/>
            <person name="Gargeya S."/>
            <person name="Fitzgerald M."/>
            <person name="Abouelleil A."/>
            <person name="Alvarado L."/>
            <person name="Chapman S.B."/>
            <person name="Gainer-Dewar J."/>
            <person name="Goldberg J."/>
            <person name="Griggs A."/>
            <person name="Gujja S."/>
            <person name="Hansen M."/>
            <person name="Howarth C."/>
            <person name="Imamovic A."/>
            <person name="Ireland A."/>
            <person name="Larimer J."/>
            <person name="McCowan C."/>
            <person name="Murphy C."/>
            <person name="Pearson M."/>
            <person name="Poon T.W."/>
            <person name="Priest M."/>
            <person name="Roberts A."/>
            <person name="Saif S."/>
            <person name="Shea T."/>
            <person name="Sykes S."/>
            <person name="Wortman J."/>
            <person name="Nusbaum C."/>
            <person name="Birren B."/>
        </authorList>
    </citation>
    <scope>NUCLEOTIDE SEQUENCE [LARGE SCALE GENOMIC DNA]</scope>
    <source>
        <strain evidence="1">IAC_01/95</strain>
    </source>
</reference>
<dbReference type="AlphaFoldDB" id="W2MPS9"/>
<proteinExistence type="predicted"/>
<dbReference type="Proteomes" id="UP000054532">
    <property type="component" value="Unassembled WGS sequence"/>
</dbReference>
<accession>W2MPS9</accession>
<sequence>MTLDVPVILAADPTHFAVTSGASVASAPDGH</sequence>
<evidence type="ECO:0000313" key="1">
    <source>
        <dbReference type="EMBL" id="ETM38285.1"/>
    </source>
</evidence>
<protein>
    <submittedName>
        <fullName evidence="1">Uncharacterized protein</fullName>
    </submittedName>
</protein>
<dbReference type="EMBL" id="KI694903">
    <property type="protein sequence ID" value="ETM38285.1"/>
    <property type="molecule type" value="Genomic_DNA"/>
</dbReference>
<gene>
    <name evidence="1" type="ORF">L914_15383</name>
</gene>
<name>W2MPS9_PHYNI</name>
<organism evidence="1">
    <name type="scientific">Phytophthora nicotianae</name>
    <name type="common">Potato buckeye rot agent</name>
    <name type="synonym">Phytophthora parasitica</name>
    <dbReference type="NCBI Taxonomy" id="4792"/>
    <lineage>
        <taxon>Eukaryota</taxon>
        <taxon>Sar</taxon>
        <taxon>Stramenopiles</taxon>
        <taxon>Oomycota</taxon>
        <taxon>Peronosporomycetes</taxon>
        <taxon>Peronosporales</taxon>
        <taxon>Peronosporaceae</taxon>
        <taxon>Phytophthora</taxon>
    </lineage>
</organism>